<feature type="compositionally biased region" description="Low complexity" evidence="1">
    <location>
        <begin position="651"/>
        <end position="662"/>
    </location>
</feature>
<dbReference type="Proteomes" id="UP000694867">
    <property type="component" value="Unplaced"/>
</dbReference>
<accession>A0AAJ6VUM7</accession>
<evidence type="ECO:0000313" key="4">
    <source>
        <dbReference type="RefSeq" id="XP_003737036.1"/>
    </source>
</evidence>
<feature type="compositionally biased region" description="Polar residues" evidence="1">
    <location>
        <begin position="620"/>
        <end position="629"/>
    </location>
</feature>
<dbReference type="AlphaFoldDB" id="A0AAJ6VUM7"/>
<evidence type="ECO:0000256" key="1">
    <source>
        <dbReference type="SAM" id="MobiDB-lite"/>
    </source>
</evidence>
<dbReference type="Pfam" id="PF21854">
    <property type="entry name" value="Treslin_N"/>
    <property type="match status" value="1"/>
</dbReference>
<sequence>MKQIALSIDVSWLQDEETIDAVRFSALQLITTWLSEGCKFGYLLFDSESSRAQNVDAAGFFNPTTNAVEEFEAKLSEGVVESRKADSVSQIETLRWAISRSITDLGWHSVTVTSPVKASRKRRQNIQRVDEPENRNMLFLFSRLPPGTLAKIRDELVTSSLGKCLQENRIELFWVHDTLQQTPTPSSKCAFLRIRDLVQLCGVFPADQLQYTSSLGPRSRIVPLLLRKSKPAPLAICQFTMASLLNPIELYIFPNQTKTEISFDCTERELAFDGLMEDPTIASILGKALALFVVTSRDAHFYRLLMELRSLRSVCFLKCDDFLFLLKPLSESAATLAQVVDRDFSRNTETDPSPKLFDSFFLERACLAEPSEETADAAPELLTRIQAAHKQRKPISSVEPDVPKQKQRNPGSPPEELSAGSFNSEESLLQQMRLTHDRAVTGRLSAVAGAQSIVSATVHFFKSDVPQIRAFLRDHFQFPSKSERPQNEWANECRIFILVCFEVVSLCPTEAETVKSEVLSAMRKLLFLTTPSTLFDFIQETLKNLYVETVRPLLQEIAETFDLPLFAQSSDDEVGATSSVGSFAEPLSGISSLGSATNSVPHSLPSKPIAKGGDPLRRMSSANLSQRQIQIPKRRNVKTQPSSTAHSPMKRTSSTRSMPTTPRGRRILKTQVVPETPVGKQAPDRVRRTQETLRRQSSIMNVSQEDEQVVEVDESPMKATPSKVTPRRTPRKTPNKTPRTSPRKQLTRRLMFSPQKKAFTSPTAISLLHLTTSPVLFKPGRRKAS</sequence>
<dbReference type="RefSeq" id="XP_003737036.1">
    <property type="nucleotide sequence ID" value="XM_003736988.2"/>
</dbReference>
<organism evidence="3 4">
    <name type="scientific">Galendromus occidentalis</name>
    <name type="common">western predatory mite</name>
    <dbReference type="NCBI Taxonomy" id="34638"/>
    <lineage>
        <taxon>Eukaryota</taxon>
        <taxon>Metazoa</taxon>
        <taxon>Ecdysozoa</taxon>
        <taxon>Arthropoda</taxon>
        <taxon>Chelicerata</taxon>
        <taxon>Arachnida</taxon>
        <taxon>Acari</taxon>
        <taxon>Parasitiformes</taxon>
        <taxon>Mesostigmata</taxon>
        <taxon>Gamasina</taxon>
        <taxon>Phytoseioidea</taxon>
        <taxon>Phytoseiidae</taxon>
        <taxon>Typhlodrominae</taxon>
        <taxon>Galendromus</taxon>
    </lineage>
</organism>
<dbReference type="KEGG" id="goe:100907825"/>
<feature type="region of interest" description="Disordered" evidence="1">
    <location>
        <begin position="594"/>
        <end position="693"/>
    </location>
</feature>
<proteinExistence type="predicted"/>
<feature type="region of interest" description="Disordered" evidence="1">
    <location>
        <begin position="389"/>
        <end position="420"/>
    </location>
</feature>
<dbReference type="InterPro" id="IPR053919">
    <property type="entry name" value="Treslin_N"/>
</dbReference>
<dbReference type="GeneID" id="100907825"/>
<feature type="domain" description="Treslin N-terminal" evidence="2">
    <location>
        <begin position="38"/>
        <end position="131"/>
    </location>
</feature>
<feature type="compositionally biased region" description="Basic residues" evidence="1">
    <location>
        <begin position="725"/>
        <end position="734"/>
    </location>
</feature>
<feature type="compositionally biased region" description="Basic and acidic residues" evidence="1">
    <location>
        <begin position="682"/>
        <end position="693"/>
    </location>
</feature>
<keyword evidence="3" id="KW-1185">Reference proteome</keyword>
<gene>
    <name evidence="4" type="primary">LOC100907825</name>
</gene>
<evidence type="ECO:0000313" key="3">
    <source>
        <dbReference type="Proteomes" id="UP000694867"/>
    </source>
</evidence>
<feature type="region of interest" description="Disordered" evidence="1">
    <location>
        <begin position="711"/>
        <end position="748"/>
    </location>
</feature>
<protein>
    <submittedName>
        <fullName evidence="4">Uncharacterized protein LOC100907825</fullName>
    </submittedName>
</protein>
<name>A0AAJ6VUM7_9ACAR</name>
<evidence type="ECO:0000259" key="2">
    <source>
        <dbReference type="Pfam" id="PF21854"/>
    </source>
</evidence>
<reference evidence="4" key="1">
    <citation type="submission" date="2025-08" db="UniProtKB">
        <authorList>
            <consortium name="RefSeq"/>
        </authorList>
    </citation>
    <scope>IDENTIFICATION</scope>
</reference>